<keyword evidence="4" id="KW-1185">Reference proteome</keyword>
<name>X0BJC3_FUSOX</name>
<dbReference type="OrthoDB" id="5109993at2759"/>
<evidence type="ECO:0000313" key="3">
    <source>
        <dbReference type="EMBL" id="EXK82240.1"/>
    </source>
</evidence>
<feature type="coiled-coil region" evidence="1">
    <location>
        <begin position="332"/>
        <end position="413"/>
    </location>
</feature>
<feature type="coiled-coil region" evidence="1">
    <location>
        <begin position="456"/>
        <end position="504"/>
    </location>
</feature>
<evidence type="ECO:0000256" key="1">
    <source>
        <dbReference type="SAM" id="Coils"/>
    </source>
</evidence>
<dbReference type="Proteomes" id="UP000030663">
    <property type="component" value="Unassembled WGS sequence"/>
</dbReference>
<keyword evidence="1" id="KW-0175">Coiled coil</keyword>
<organism evidence="3 4">
    <name type="scientific">Fusarium oxysporum f. sp. raphani 54005</name>
    <dbReference type="NCBI Taxonomy" id="1089458"/>
    <lineage>
        <taxon>Eukaryota</taxon>
        <taxon>Fungi</taxon>
        <taxon>Dikarya</taxon>
        <taxon>Ascomycota</taxon>
        <taxon>Pezizomycotina</taxon>
        <taxon>Sordariomycetes</taxon>
        <taxon>Hypocreomycetidae</taxon>
        <taxon>Hypocreales</taxon>
        <taxon>Nectriaceae</taxon>
        <taxon>Fusarium</taxon>
        <taxon>Fusarium oxysporum species complex</taxon>
    </lineage>
</organism>
<feature type="compositionally biased region" description="Basic and acidic residues" evidence="2">
    <location>
        <begin position="613"/>
        <end position="627"/>
    </location>
</feature>
<sequence length="688" mass="79458">MLTSLANNRADTYYLLLAKVLAVVFRDEKSADIILAKLPAMMRSALSRILVDDWRGEDTRIFVEFPKTEENDHMSYWQQQQQLYLGIEEGASELKIHYHEAFAEHSKPFPSFHELEYWRDVRVKDPCHADAFARNLELWRLMADNVFQTTHLPREEIKFLSPIVKDLSNRLTLHCKGIENSMESMKQEAKRLEETVREQQASIKKLQEEMDRSKERVQSSVADLEELVARFDAKNGTETQAAITTQEAVAVSFEAVEEKHEREKDTETGLELNTPLSKMRRIVDHIMTRFENYEFEIQHRQHHLRTTISSLSKKEESFRQLQLKSTNECKRIKTLEDELELRNRDFAKVTEQLLSSQMKLSDLSYGESHEDNAKSKREIQALKDEMKIKNLLIEQLRTDLHGLEQHNKNQILEHGPIRAERDTLQSALGEVFKAVNEQIEKPIIYERDHSHLVQWIEKRARRYRDAEKDLKTLQSKHETQKKEKEVLKRIVEEKDREIKNWRQKMLDQPQESIRLASELEAATRYIQKLESQIEVSGRKTIEESQEIKMSPGNVATNTKGAKKMPFSGPATTAPPPQACQLANYTSKSPTDYTTRSVGTQTMGAGSVRISITDEYKAKNGDNGENPKARTKKRLKGARKPKEKAMPPSSTRRLRSEAKIKGPRPGPIPLTAIETVFRVRVAKGQPAAK</sequence>
<proteinExistence type="predicted"/>
<evidence type="ECO:0000256" key="2">
    <source>
        <dbReference type="SAM" id="MobiDB-lite"/>
    </source>
</evidence>
<dbReference type="HOGENOM" id="CLU_400103_0_0_1"/>
<evidence type="ECO:0000313" key="4">
    <source>
        <dbReference type="Proteomes" id="UP000030663"/>
    </source>
</evidence>
<feature type="region of interest" description="Disordered" evidence="2">
    <location>
        <begin position="613"/>
        <end position="668"/>
    </location>
</feature>
<reference evidence="3 4" key="1">
    <citation type="submission" date="2011-11" db="EMBL/GenBank/DDBJ databases">
        <title>The Genome Sequence of Fusarium oxysporum PHW815.</title>
        <authorList>
            <consortium name="The Broad Institute Genome Sequencing Platform"/>
            <person name="Ma L.-J."/>
            <person name="Gale L.R."/>
            <person name="Schwartz D.C."/>
            <person name="Zhou S."/>
            <person name="Corby-Kistler H."/>
            <person name="Young S.K."/>
            <person name="Zeng Q."/>
            <person name="Gargeya S."/>
            <person name="Fitzgerald M."/>
            <person name="Haas B."/>
            <person name="Abouelleil A."/>
            <person name="Alvarado L."/>
            <person name="Arachchi H.M."/>
            <person name="Berlin A."/>
            <person name="Brown A."/>
            <person name="Chapman S.B."/>
            <person name="Chen Z."/>
            <person name="Dunbar C."/>
            <person name="Freedman E."/>
            <person name="Gearin G."/>
            <person name="Goldberg J."/>
            <person name="Griggs A."/>
            <person name="Gujja S."/>
            <person name="Heiman D."/>
            <person name="Howarth C."/>
            <person name="Larson L."/>
            <person name="Lui A."/>
            <person name="MacDonald P.J.P."/>
            <person name="Montmayeur A."/>
            <person name="Murphy C."/>
            <person name="Neiman D."/>
            <person name="Pearson M."/>
            <person name="Priest M."/>
            <person name="Roberts A."/>
            <person name="Saif S."/>
            <person name="Shea T."/>
            <person name="Shenoy N."/>
            <person name="Sisk P."/>
            <person name="Stolte C."/>
            <person name="Sykes S."/>
            <person name="Wortman J."/>
            <person name="Nusbaum C."/>
            <person name="Birren B."/>
        </authorList>
    </citation>
    <scope>NUCLEOTIDE SEQUENCE [LARGE SCALE GENOMIC DNA]</scope>
    <source>
        <strain evidence="3 4">54005</strain>
    </source>
</reference>
<dbReference type="EMBL" id="JH658416">
    <property type="protein sequence ID" value="EXK82240.1"/>
    <property type="molecule type" value="Genomic_DNA"/>
</dbReference>
<gene>
    <name evidence="3" type="ORF">FOQG_13378</name>
</gene>
<feature type="coiled-coil region" evidence="1">
    <location>
        <begin position="175"/>
        <end position="234"/>
    </location>
</feature>
<dbReference type="AlphaFoldDB" id="X0BJC3"/>
<protein>
    <submittedName>
        <fullName evidence="3">Uncharacterized protein</fullName>
    </submittedName>
</protein>
<accession>X0BJC3</accession>
<feature type="compositionally biased region" description="Basic residues" evidence="2">
    <location>
        <begin position="628"/>
        <end position="641"/>
    </location>
</feature>